<dbReference type="InterPro" id="IPR002323">
    <property type="entry name" value="Cyt_CIE"/>
</dbReference>
<evidence type="ECO:0000256" key="5">
    <source>
        <dbReference type="ARBA" id="ARBA00023004"/>
    </source>
</evidence>
<dbReference type="PANTHER" id="PTHR40942:SF4">
    <property type="entry name" value="CYTOCHROME C5"/>
    <property type="match status" value="1"/>
</dbReference>
<dbReference type="GO" id="GO:0020037">
    <property type="term" value="F:heme binding"/>
    <property type="evidence" value="ECO:0007669"/>
    <property type="project" value="InterPro"/>
</dbReference>
<evidence type="ECO:0000256" key="1">
    <source>
        <dbReference type="ARBA" id="ARBA00022448"/>
    </source>
</evidence>
<dbReference type="GO" id="GO:0005506">
    <property type="term" value="F:iron ion binding"/>
    <property type="evidence" value="ECO:0007669"/>
    <property type="project" value="InterPro"/>
</dbReference>
<evidence type="ECO:0000313" key="7">
    <source>
        <dbReference type="EMBL" id="VAW35905.1"/>
    </source>
</evidence>
<dbReference type="EMBL" id="UOEW01000119">
    <property type="protein sequence ID" value="VAW35905.1"/>
    <property type="molecule type" value="Genomic_DNA"/>
</dbReference>
<accession>A0A3B0UXD9</accession>
<dbReference type="Gene3D" id="1.10.760.10">
    <property type="entry name" value="Cytochrome c-like domain"/>
    <property type="match status" value="1"/>
</dbReference>
<feature type="non-terminal residue" evidence="7">
    <location>
        <position position="1"/>
    </location>
</feature>
<proteinExistence type="predicted"/>
<sequence>ACFACHGTGAAGAPKLEAAAWTGRLEKGTDALVANAIKGFQGNTGFMPAKGGRPDLSDAQVRAAVEFMLEGF</sequence>
<dbReference type="Pfam" id="PF13442">
    <property type="entry name" value="Cytochrome_CBB3"/>
    <property type="match status" value="1"/>
</dbReference>
<dbReference type="PRINTS" id="PR00607">
    <property type="entry name" value="CYTCHROMECIE"/>
</dbReference>
<dbReference type="InterPro" id="IPR036909">
    <property type="entry name" value="Cyt_c-like_dom_sf"/>
</dbReference>
<dbReference type="AlphaFoldDB" id="A0A3B0UXD9"/>
<dbReference type="GO" id="GO:0009055">
    <property type="term" value="F:electron transfer activity"/>
    <property type="evidence" value="ECO:0007669"/>
    <property type="project" value="InterPro"/>
</dbReference>
<evidence type="ECO:0000256" key="3">
    <source>
        <dbReference type="ARBA" id="ARBA00022723"/>
    </source>
</evidence>
<reference evidence="7" key="1">
    <citation type="submission" date="2018-06" db="EMBL/GenBank/DDBJ databases">
        <authorList>
            <person name="Zhirakovskaya E."/>
        </authorList>
    </citation>
    <scope>NUCLEOTIDE SEQUENCE</scope>
</reference>
<evidence type="ECO:0000259" key="6">
    <source>
        <dbReference type="Pfam" id="PF13442"/>
    </source>
</evidence>
<dbReference type="SUPFAM" id="SSF46626">
    <property type="entry name" value="Cytochrome c"/>
    <property type="match status" value="1"/>
</dbReference>
<organism evidence="7">
    <name type="scientific">hydrothermal vent metagenome</name>
    <dbReference type="NCBI Taxonomy" id="652676"/>
    <lineage>
        <taxon>unclassified sequences</taxon>
        <taxon>metagenomes</taxon>
        <taxon>ecological metagenomes</taxon>
    </lineage>
</organism>
<gene>
    <name evidence="7" type="ORF">MNBD_GAMMA01-292</name>
</gene>
<name>A0A3B0UXD9_9ZZZZ</name>
<keyword evidence="4" id="KW-0249">Electron transport</keyword>
<feature type="domain" description="Cytochrome c" evidence="6">
    <location>
        <begin position="1"/>
        <end position="68"/>
    </location>
</feature>
<keyword evidence="5" id="KW-0408">Iron</keyword>
<dbReference type="InterPro" id="IPR009056">
    <property type="entry name" value="Cyt_c-like_dom"/>
</dbReference>
<evidence type="ECO:0000256" key="2">
    <source>
        <dbReference type="ARBA" id="ARBA00022617"/>
    </source>
</evidence>
<dbReference type="PANTHER" id="PTHR40942">
    <property type="match status" value="1"/>
</dbReference>
<keyword evidence="2" id="KW-0349">Heme</keyword>
<keyword evidence="1" id="KW-0813">Transport</keyword>
<keyword evidence="3" id="KW-0479">Metal-binding</keyword>
<evidence type="ECO:0000256" key="4">
    <source>
        <dbReference type="ARBA" id="ARBA00022982"/>
    </source>
</evidence>
<protein>
    <recommendedName>
        <fullName evidence="6">Cytochrome c domain-containing protein</fullName>
    </recommendedName>
</protein>